<dbReference type="PANTHER" id="PTHR11709">
    <property type="entry name" value="MULTI-COPPER OXIDASE"/>
    <property type="match status" value="1"/>
</dbReference>
<dbReference type="PROSITE" id="PS00079">
    <property type="entry name" value="MULTICOPPER_OXIDASE1"/>
    <property type="match status" value="1"/>
</dbReference>
<feature type="signal peptide" evidence="5">
    <location>
        <begin position="1"/>
        <end position="25"/>
    </location>
</feature>
<protein>
    <submittedName>
        <fullName evidence="9">Multicopper oxidase type 3</fullName>
    </submittedName>
</protein>
<evidence type="ECO:0000256" key="1">
    <source>
        <dbReference type="ARBA" id="ARBA00022723"/>
    </source>
</evidence>
<evidence type="ECO:0000256" key="2">
    <source>
        <dbReference type="ARBA" id="ARBA00023002"/>
    </source>
</evidence>
<dbReference type="InterPro" id="IPR034284">
    <property type="entry name" value="CuRO_1_CopA"/>
</dbReference>
<dbReference type="Pfam" id="PF07732">
    <property type="entry name" value="Cu-oxidase_3"/>
    <property type="match status" value="1"/>
</dbReference>
<dbReference type="InterPro" id="IPR034279">
    <property type="entry name" value="CuRO_3_CopA"/>
</dbReference>
<feature type="domain" description="Plastocyanin-like" evidence="8">
    <location>
        <begin position="59"/>
        <end position="173"/>
    </location>
</feature>
<feature type="region of interest" description="Disordered" evidence="4">
    <location>
        <begin position="403"/>
        <end position="473"/>
    </location>
</feature>
<dbReference type="PATRIC" id="fig|743722.3.peg.303"/>
<evidence type="ECO:0000259" key="7">
    <source>
        <dbReference type="Pfam" id="PF07731"/>
    </source>
</evidence>
<feature type="compositionally biased region" description="Basic and acidic residues" evidence="4">
    <location>
        <begin position="429"/>
        <end position="473"/>
    </location>
</feature>
<dbReference type="InterPro" id="IPR002355">
    <property type="entry name" value="Cu_oxidase_Cu_BS"/>
</dbReference>
<dbReference type="GO" id="GO:0016491">
    <property type="term" value="F:oxidoreductase activity"/>
    <property type="evidence" value="ECO:0007669"/>
    <property type="project" value="UniProtKB-KW"/>
</dbReference>
<name>F4C153_SPHS2</name>
<feature type="domain" description="Plastocyanin-like" evidence="7">
    <location>
        <begin position="531"/>
        <end position="644"/>
    </location>
</feature>
<feature type="compositionally biased region" description="Basic residues" evidence="4">
    <location>
        <begin position="413"/>
        <end position="422"/>
    </location>
</feature>
<dbReference type="CDD" id="cd13848">
    <property type="entry name" value="CuRO_1_CopA"/>
    <property type="match status" value="1"/>
</dbReference>
<dbReference type="HOGENOM" id="CLU_009100_0_1_10"/>
<dbReference type="SUPFAM" id="SSF49503">
    <property type="entry name" value="Cupredoxins"/>
    <property type="match status" value="3"/>
</dbReference>
<feature type="domain" description="Plastocyanin-like" evidence="6">
    <location>
        <begin position="181"/>
        <end position="342"/>
    </location>
</feature>
<dbReference type="KEGG" id="shg:Sph21_0282"/>
<dbReference type="EMBL" id="CP002584">
    <property type="protein sequence ID" value="ADZ76864.1"/>
    <property type="molecule type" value="Genomic_DNA"/>
</dbReference>
<sequence length="834" mass="95884">MMKSKNIMKIILVAFPLAFATMVSAQHTHPNKNAVDNLPPHKMEMAEGPGKTVTYHLYVSDTTVNYANNKEVKGIAVNGQIPAPTLEFTEGDTAVIYVHNRLHHHETSTHWHGLLLPNIEDGVPYLTTPPIKPGGVRKFVFPLKQSGTYWYHSHTMLQEQSGLYGPILIHPRKKTHPVDHEVVLLLSDWTNENPSEVHRTLRRNDPASEWYTIKKGYAQSLDKLISHGSYFQRVKSAWTRMPAMDLSDVYYDAFLVNGKRSIDLSQYKPGDRLRVRVINGSSSTYFYLNYGGGKIRLISADGLDVTPISIDKILIGTAETYDFLITVPSDGAYELRATPQDVSGSTSVFIGSGEKVMARNISRPDVWNMDKMMMDMTVNFPGRMKMSGMDHGTMENMDMEGMDMGGMEEKNKAPKKVSRKKQPPTDNQHSGHDMKMDDGIKMKDSLQKQDHRGHKKESNDVGKMKMEPDSADHMAHRRHMEESKPSEKAIDHSMHGEMTGRQMGPDSTEEVVFNYDMLKALEKTTFDPARPKKNYHLTLTGNMYRYVWSINKKVLSEADMINIKKGEVVQFTLENTTMMNHPMHLHGHFFRVLNKNGEYSPLKHTVDVPPMTSVTIEFSADEEKDWFFHCHILYHMMSGMARIVHYEGSERDTALADAPLKNLFKEDRQWFFYGSLAAKSHMSELQANYFNSRNAFRVEANANYDGQYEAEVSYERYLNDWLRPYVGFRGLQQKYYNVFNGRQTFEQDYELPVLGFRYTLPFFIEADVSVNMKGRVRGELEGEQWLLPRMFFNWRANTDKEYHLDLEYMLAKKISLSAGYDSRYRWGGGLLVRF</sequence>
<evidence type="ECO:0000256" key="4">
    <source>
        <dbReference type="SAM" id="MobiDB-lite"/>
    </source>
</evidence>
<dbReference type="InterPro" id="IPR045087">
    <property type="entry name" value="Cu-oxidase_fam"/>
</dbReference>
<dbReference type="InterPro" id="IPR034282">
    <property type="entry name" value="CuRO_2_CopA"/>
</dbReference>
<dbReference type="eggNOG" id="COG2132">
    <property type="taxonomic scope" value="Bacteria"/>
</dbReference>
<proteinExistence type="predicted"/>
<dbReference type="InterPro" id="IPR033138">
    <property type="entry name" value="Cu_oxidase_CS"/>
</dbReference>
<dbReference type="PANTHER" id="PTHR11709:SF394">
    <property type="entry name" value="FI03373P-RELATED"/>
    <property type="match status" value="1"/>
</dbReference>
<feature type="chain" id="PRO_5003311615" evidence="5">
    <location>
        <begin position="26"/>
        <end position="834"/>
    </location>
</feature>
<keyword evidence="3" id="KW-0186">Copper</keyword>
<dbReference type="InterPro" id="IPR011706">
    <property type="entry name" value="Cu-oxidase_C"/>
</dbReference>
<dbReference type="Pfam" id="PF07731">
    <property type="entry name" value="Cu-oxidase_2"/>
    <property type="match status" value="1"/>
</dbReference>
<organism evidence="9">
    <name type="scientific">Sphingobacterium sp. (strain 21)</name>
    <dbReference type="NCBI Taxonomy" id="743722"/>
    <lineage>
        <taxon>Bacteria</taxon>
        <taxon>Pseudomonadati</taxon>
        <taxon>Bacteroidota</taxon>
        <taxon>Sphingobacteriia</taxon>
        <taxon>Sphingobacteriales</taxon>
        <taxon>Sphingobacteriaceae</taxon>
        <taxon>Sphingobacterium</taxon>
    </lineage>
</organism>
<keyword evidence="2" id="KW-0560">Oxidoreductase</keyword>
<evidence type="ECO:0000259" key="8">
    <source>
        <dbReference type="Pfam" id="PF07732"/>
    </source>
</evidence>
<evidence type="ECO:0000313" key="9">
    <source>
        <dbReference type="EMBL" id="ADZ76864.1"/>
    </source>
</evidence>
<keyword evidence="1" id="KW-0479">Metal-binding</keyword>
<dbReference type="Gene3D" id="2.60.40.420">
    <property type="entry name" value="Cupredoxins - blue copper proteins"/>
    <property type="match status" value="3"/>
</dbReference>
<dbReference type="InterPro" id="IPR001117">
    <property type="entry name" value="Cu-oxidase_2nd"/>
</dbReference>
<evidence type="ECO:0000256" key="3">
    <source>
        <dbReference type="ARBA" id="ARBA00023008"/>
    </source>
</evidence>
<dbReference type="InterPro" id="IPR011707">
    <property type="entry name" value="Cu-oxidase-like_N"/>
</dbReference>
<evidence type="ECO:0000259" key="6">
    <source>
        <dbReference type="Pfam" id="PF00394"/>
    </source>
</evidence>
<dbReference type="GO" id="GO:0005507">
    <property type="term" value="F:copper ion binding"/>
    <property type="evidence" value="ECO:0007669"/>
    <property type="project" value="InterPro"/>
</dbReference>
<reference evidence="9" key="1">
    <citation type="submission" date="2011-03" db="EMBL/GenBank/DDBJ databases">
        <title>Complete sequence of Sphingobacterium sp. 21.</title>
        <authorList>
            <consortium name="US DOE Joint Genome Institute"/>
            <person name="Lucas S."/>
            <person name="Copeland A."/>
            <person name="Lapidus A."/>
            <person name="Cheng J.-F."/>
            <person name="Goodwin L."/>
            <person name="Pitluck S."/>
            <person name="Davenport K."/>
            <person name="Detter J.C."/>
            <person name="Han C."/>
            <person name="Tapia R."/>
            <person name="Land M."/>
            <person name="Hauser L."/>
            <person name="Kyrpides N."/>
            <person name="Ivanova N."/>
            <person name="Ovchinnikova G."/>
            <person name="Pagani I."/>
            <person name="Siebers A.K."/>
            <person name="Allgaier M."/>
            <person name="Thelen M.P."/>
            <person name="Hugenholtz P."/>
            <person name="Woyke T."/>
        </authorList>
    </citation>
    <scope>NUCLEOTIDE SEQUENCE</scope>
    <source>
        <strain evidence="9">21</strain>
    </source>
</reference>
<dbReference type="STRING" id="743722.Sph21_0282"/>
<accession>F4C153</accession>
<dbReference type="CDD" id="cd13874">
    <property type="entry name" value="CuRO_2_CopA"/>
    <property type="match status" value="1"/>
</dbReference>
<evidence type="ECO:0000256" key="5">
    <source>
        <dbReference type="SAM" id="SignalP"/>
    </source>
</evidence>
<dbReference type="PROSITE" id="PS00080">
    <property type="entry name" value="MULTICOPPER_OXIDASE2"/>
    <property type="match status" value="1"/>
</dbReference>
<keyword evidence="5" id="KW-0732">Signal</keyword>
<gene>
    <name evidence="9" type="ordered locus">Sph21_0282</name>
</gene>
<dbReference type="InterPro" id="IPR008972">
    <property type="entry name" value="Cupredoxin"/>
</dbReference>
<dbReference type="Pfam" id="PF00394">
    <property type="entry name" value="Cu-oxidase"/>
    <property type="match status" value="1"/>
</dbReference>
<dbReference type="CDD" id="cd13896">
    <property type="entry name" value="CuRO_3_CopA"/>
    <property type="match status" value="1"/>
</dbReference>
<dbReference type="AlphaFoldDB" id="F4C153"/>